<reference evidence="1" key="1">
    <citation type="journal article" date="2020" name="Nature">
        <title>Giant virus diversity and host interactions through global metagenomics.</title>
        <authorList>
            <person name="Schulz F."/>
            <person name="Roux S."/>
            <person name="Paez-Espino D."/>
            <person name="Jungbluth S."/>
            <person name="Walsh D.A."/>
            <person name="Denef V.J."/>
            <person name="McMahon K.D."/>
            <person name="Konstantinidis K.T."/>
            <person name="Eloe-Fadrosh E.A."/>
            <person name="Kyrpides N.C."/>
            <person name="Woyke T."/>
        </authorList>
    </citation>
    <scope>NUCLEOTIDE SEQUENCE</scope>
    <source>
        <strain evidence="1">GVMAG-M-3300020187-37</strain>
    </source>
</reference>
<protein>
    <submittedName>
        <fullName evidence="1">Uncharacterized protein</fullName>
    </submittedName>
</protein>
<evidence type="ECO:0000313" key="1">
    <source>
        <dbReference type="EMBL" id="QHS99843.1"/>
    </source>
</evidence>
<dbReference type="AlphaFoldDB" id="A0A6C0C8L2"/>
<organism evidence="1">
    <name type="scientific">viral metagenome</name>
    <dbReference type="NCBI Taxonomy" id="1070528"/>
    <lineage>
        <taxon>unclassified sequences</taxon>
        <taxon>metagenomes</taxon>
        <taxon>organismal metagenomes</taxon>
    </lineage>
</organism>
<proteinExistence type="predicted"/>
<name>A0A6C0C8L2_9ZZZZ</name>
<sequence>MLLFILLIIVIIFLISISFINLSDNHSACIYDSISQQSYIYVDNINTIQNIQRSLNNQDNIYYIKNDSLYYHDKIIKKLLLCDKNNMKFMNNKYGVKILN</sequence>
<accession>A0A6C0C8L2</accession>
<dbReference type="EMBL" id="MN739349">
    <property type="protein sequence ID" value="QHS99843.1"/>
    <property type="molecule type" value="Genomic_DNA"/>
</dbReference>